<dbReference type="GO" id="GO:0003700">
    <property type="term" value="F:DNA-binding transcription factor activity"/>
    <property type="evidence" value="ECO:0007669"/>
    <property type="project" value="TreeGrafter"/>
</dbReference>
<keyword evidence="2" id="KW-0238">DNA-binding</keyword>
<dbReference type="InterPro" id="IPR010982">
    <property type="entry name" value="Lambda_DNA-bd_dom_sf"/>
</dbReference>
<dbReference type="OrthoDB" id="9788209at2"/>
<dbReference type="InterPro" id="IPR000843">
    <property type="entry name" value="HTH_LacI"/>
</dbReference>
<evidence type="ECO:0000256" key="1">
    <source>
        <dbReference type="ARBA" id="ARBA00023015"/>
    </source>
</evidence>
<dbReference type="Pfam" id="PF00356">
    <property type="entry name" value="LacI"/>
    <property type="match status" value="1"/>
</dbReference>
<proteinExistence type="predicted"/>
<name>A0A402AY30_9CHLR</name>
<evidence type="ECO:0000313" key="5">
    <source>
        <dbReference type="EMBL" id="GCE23983.1"/>
    </source>
</evidence>
<sequence length="158" mass="17333">MAGKITIQDIAQMAGVSKTTVSRVLNHRPDVNPETRERILHIMDQQGFFPSLAAAGLAGGRSRLIGALVSVVHWPLIPEIMRGIAEVIDQSSYELVLYSVNSNDDGKDYSEVIDRILATKLTAGLLAIYPGQFTPHLADLCRDGFPVVMFDDQVHPSY</sequence>
<dbReference type="AlphaFoldDB" id="A0A402AY30"/>
<keyword evidence="1" id="KW-0805">Transcription regulation</keyword>
<gene>
    <name evidence="5" type="ORF">KDK_77830</name>
</gene>
<dbReference type="SUPFAM" id="SSF47413">
    <property type="entry name" value="lambda repressor-like DNA-binding domains"/>
    <property type="match status" value="1"/>
</dbReference>
<dbReference type="Gene3D" id="1.10.260.40">
    <property type="entry name" value="lambda repressor-like DNA-binding domains"/>
    <property type="match status" value="1"/>
</dbReference>
<dbReference type="CDD" id="cd01392">
    <property type="entry name" value="HTH_LacI"/>
    <property type="match status" value="1"/>
</dbReference>
<dbReference type="PANTHER" id="PTHR30146">
    <property type="entry name" value="LACI-RELATED TRANSCRIPTIONAL REPRESSOR"/>
    <property type="match status" value="1"/>
</dbReference>
<dbReference type="Gene3D" id="3.40.50.2300">
    <property type="match status" value="1"/>
</dbReference>
<feature type="domain" description="HTH lacI-type" evidence="4">
    <location>
        <begin position="5"/>
        <end position="59"/>
    </location>
</feature>
<dbReference type="PROSITE" id="PS50932">
    <property type="entry name" value="HTH_LACI_2"/>
    <property type="match status" value="1"/>
</dbReference>
<dbReference type="PANTHER" id="PTHR30146:SF109">
    <property type="entry name" value="HTH-TYPE TRANSCRIPTIONAL REGULATOR GALS"/>
    <property type="match status" value="1"/>
</dbReference>
<dbReference type="PROSITE" id="PS00356">
    <property type="entry name" value="HTH_LACI_1"/>
    <property type="match status" value="1"/>
</dbReference>
<dbReference type="RefSeq" id="WP_126557292.1">
    <property type="nucleotide sequence ID" value="NZ_BIFS01000002.1"/>
</dbReference>
<evidence type="ECO:0000313" key="6">
    <source>
        <dbReference type="Proteomes" id="UP000287188"/>
    </source>
</evidence>
<organism evidence="5 6">
    <name type="scientific">Dictyobacter kobayashii</name>
    <dbReference type="NCBI Taxonomy" id="2014872"/>
    <lineage>
        <taxon>Bacteria</taxon>
        <taxon>Bacillati</taxon>
        <taxon>Chloroflexota</taxon>
        <taxon>Ktedonobacteria</taxon>
        <taxon>Ktedonobacterales</taxon>
        <taxon>Dictyobacteraceae</taxon>
        <taxon>Dictyobacter</taxon>
    </lineage>
</organism>
<dbReference type="PRINTS" id="PR00036">
    <property type="entry name" value="HTHLACI"/>
</dbReference>
<protein>
    <recommendedName>
        <fullName evidence="4">HTH lacI-type domain-containing protein</fullName>
    </recommendedName>
</protein>
<comment type="caution">
    <text evidence="5">The sequence shown here is derived from an EMBL/GenBank/DDBJ whole genome shotgun (WGS) entry which is preliminary data.</text>
</comment>
<keyword evidence="6" id="KW-1185">Reference proteome</keyword>
<keyword evidence="3" id="KW-0804">Transcription</keyword>
<evidence type="ECO:0000256" key="3">
    <source>
        <dbReference type="ARBA" id="ARBA00023163"/>
    </source>
</evidence>
<dbReference type="InterPro" id="IPR028082">
    <property type="entry name" value="Peripla_BP_I"/>
</dbReference>
<dbReference type="SUPFAM" id="SSF53822">
    <property type="entry name" value="Periplasmic binding protein-like I"/>
    <property type="match status" value="1"/>
</dbReference>
<dbReference type="Proteomes" id="UP000287188">
    <property type="component" value="Unassembled WGS sequence"/>
</dbReference>
<dbReference type="SMART" id="SM00354">
    <property type="entry name" value="HTH_LACI"/>
    <property type="match status" value="1"/>
</dbReference>
<accession>A0A402AY30</accession>
<dbReference type="EMBL" id="BIFS01000002">
    <property type="protein sequence ID" value="GCE23983.1"/>
    <property type="molecule type" value="Genomic_DNA"/>
</dbReference>
<reference evidence="6" key="1">
    <citation type="submission" date="2018-12" db="EMBL/GenBank/DDBJ databases">
        <title>Tengunoibacter tsumagoiensis gen. nov., sp. nov., Dictyobacter kobayashii sp. nov., D. alpinus sp. nov., and D. joshuensis sp. nov. and description of Dictyobacteraceae fam. nov. within the order Ktedonobacterales isolated from Tengu-no-mugimeshi.</title>
        <authorList>
            <person name="Wang C.M."/>
            <person name="Zheng Y."/>
            <person name="Sakai Y."/>
            <person name="Toyoda A."/>
            <person name="Minakuchi Y."/>
            <person name="Abe K."/>
            <person name="Yokota A."/>
            <person name="Yabe S."/>
        </authorList>
    </citation>
    <scope>NUCLEOTIDE SEQUENCE [LARGE SCALE GENOMIC DNA]</scope>
    <source>
        <strain evidence="6">Uno11</strain>
    </source>
</reference>
<evidence type="ECO:0000259" key="4">
    <source>
        <dbReference type="PROSITE" id="PS50932"/>
    </source>
</evidence>
<evidence type="ECO:0000256" key="2">
    <source>
        <dbReference type="ARBA" id="ARBA00023125"/>
    </source>
</evidence>
<dbReference type="GO" id="GO:0000976">
    <property type="term" value="F:transcription cis-regulatory region binding"/>
    <property type="evidence" value="ECO:0007669"/>
    <property type="project" value="TreeGrafter"/>
</dbReference>